<dbReference type="EMBL" id="KZ613958">
    <property type="protein sequence ID" value="PMD32672.1"/>
    <property type="molecule type" value="Genomic_DNA"/>
</dbReference>
<keyword evidence="3" id="KW-1185">Reference proteome</keyword>
<protein>
    <submittedName>
        <fullName evidence="2">Uncharacterized protein</fullName>
    </submittedName>
</protein>
<feature type="region of interest" description="Disordered" evidence="1">
    <location>
        <begin position="166"/>
        <end position="252"/>
    </location>
</feature>
<feature type="region of interest" description="Disordered" evidence="1">
    <location>
        <begin position="273"/>
        <end position="300"/>
    </location>
</feature>
<evidence type="ECO:0000313" key="2">
    <source>
        <dbReference type="EMBL" id="PMD32672.1"/>
    </source>
</evidence>
<evidence type="ECO:0000256" key="1">
    <source>
        <dbReference type="SAM" id="MobiDB-lite"/>
    </source>
</evidence>
<name>A0A2J6R2D2_HYAVF</name>
<sequence length="300" mass="31967">MPPTFPTSYNATELDRILSTLKDTKLTLTFKLNLLRSSATGSPTHLARFNALEDQLVHVGQKIWKLEANFDRNKVGVSLSQKDEYEDVIKHKLKKAMELVGTLDTLGEEIMRLKFTMEAMPAAGSKAAMKFVSAAGAQEGAAGAADASRVNFTSATGAMLSRLLDSTASPQAPPSAAPSSCRGGSSSAANGSASTPPVPGHATNLPAVSNPTDNCPAAKKQKINPVPSTQSSASALKDNEIKQEPNIPKSAKVSNWAPEGYYFVKAHFRRKPKRKAKHAEAERKENNAPASVEIVDLDGV</sequence>
<dbReference type="OrthoDB" id="3561921at2759"/>
<accession>A0A2J6R2D2</accession>
<dbReference type="Proteomes" id="UP000235786">
    <property type="component" value="Unassembled WGS sequence"/>
</dbReference>
<feature type="compositionally biased region" description="Low complexity" evidence="1">
    <location>
        <begin position="177"/>
        <end position="195"/>
    </location>
</feature>
<organism evidence="2 3">
    <name type="scientific">Hyaloscypha variabilis (strain UAMH 11265 / GT02V1 / F)</name>
    <name type="common">Meliniomyces variabilis</name>
    <dbReference type="NCBI Taxonomy" id="1149755"/>
    <lineage>
        <taxon>Eukaryota</taxon>
        <taxon>Fungi</taxon>
        <taxon>Dikarya</taxon>
        <taxon>Ascomycota</taxon>
        <taxon>Pezizomycotina</taxon>
        <taxon>Leotiomycetes</taxon>
        <taxon>Helotiales</taxon>
        <taxon>Hyaloscyphaceae</taxon>
        <taxon>Hyaloscypha</taxon>
        <taxon>Hyaloscypha variabilis</taxon>
    </lineage>
</organism>
<dbReference type="AlphaFoldDB" id="A0A2J6R2D2"/>
<evidence type="ECO:0000313" key="3">
    <source>
        <dbReference type="Proteomes" id="UP000235786"/>
    </source>
</evidence>
<proteinExistence type="predicted"/>
<reference evidence="2 3" key="1">
    <citation type="submission" date="2016-04" db="EMBL/GenBank/DDBJ databases">
        <title>A degradative enzymes factory behind the ericoid mycorrhizal symbiosis.</title>
        <authorList>
            <consortium name="DOE Joint Genome Institute"/>
            <person name="Martino E."/>
            <person name="Morin E."/>
            <person name="Grelet G."/>
            <person name="Kuo A."/>
            <person name="Kohler A."/>
            <person name="Daghino S."/>
            <person name="Barry K."/>
            <person name="Choi C."/>
            <person name="Cichocki N."/>
            <person name="Clum A."/>
            <person name="Copeland A."/>
            <person name="Hainaut M."/>
            <person name="Haridas S."/>
            <person name="Labutti K."/>
            <person name="Lindquist E."/>
            <person name="Lipzen A."/>
            <person name="Khouja H.-R."/>
            <person name="Murat C."/>
            <person name="Ohm R."/>
            <person name="Olson A."/>
            <person name="Spatafora J."/>
            <person name="Veneault-Fourrey C."/>
            <person name="Henrissat B."/>
            <person name="Grigoriev I."/>
            <person name="Martin F."/>
            <person name="Perotto S."/>
        </authorList>
    </citation>
    <scope>NUCLEOTIDE SEQUENCE [LARGE SCALE GENOMIC DNA]</scope>
    <source>
        <strain evidence="2 3">F</strain>
    </source>
</reference>
<gene>
    <name evidence="2" type="ORF">L207DRAFT_639947</name>
</gene>